<evidence type="ECO:0000256" key="1">
    <source>
        <dbReference type="SAM" id="SignalP"/>
    </source>
</evidence>
<sequence>MYVRTLLIAVILLRAVSTRTISWTECPVVNPSFPSINMFQQPDNGISFCGVQSLPYNYSNSNNVTLRHKLFLSPSPKGNVILIGDSIIGNSGEGIEQIGFFLYKSLSNAYNVYIPGLRGTNDEALSMCSGQTGLSLDRLGTINCQNDPLYGDYDGLTVDMIASDVIEFINQVTLKYPDIPFTYYGRGFGSYIVNRILTMNKTN</sequence>
<keyword evidence="3" id="KW-1185">Reference proteome</keyword>
<name>A0AAW2YHJ4_9EUKA</name>
<keyword evidence="1" id="KW-0732">Signal</keyword>
<feature type="signal peptide" evidence="1">
    <location>
        <begin position="1"/>
        <end position="18"/>
    </location>
</feature>
<evidence type="ECO:0000313" key="2">
    <source>
        <dbReference type="EMBL" id="KAL0476682.1"/>
    </source>
</evidence>
<gene>
    <name evidence="2" type="ORF">AKO1_006214</name>
</gene>
<protein>
    <submittedName>
        <fullName evidence="2">PdxT</fullName>
    </submittedName>
</protein>
<comment type="caution">
    <text evidence="2">The sequence shown here is derived from an EMBL/GenBank/DDBJ whole genome shotgun (WGS) entry which is preliminary data.</text>
</comment>
<organism evidence="2 3">
    <name type="scientific">Acrasis kona</name>
    <dbReference type="NCBI Taxonomy" id="1008807"/>
    <lineage>
        <taxon>Eukaryota</taxon>
        <taxon>Discoba</taxon>
        <taxon>Heterolobosea</taxon>
        <taxon>Tetramitia</taxon>
        <taxon>Eutetramitia</taxon>
        <taxon>Acrasidae</taxon>
        <taxon>Acrasis</taxon>
    </lineage>
</organism>
<dbReference type="EMBL" id="JAOPGA020000078">
    <property type="protein sequence ID" value="KAL0476682.1"/>
    <property type="molecule type" value="Genomic_DNA"/>
</dbReference>
<reference evidence="2 3" key="1">
    <citation type="submission" date="2024-03" db="EMBL/GenBank/DDBJ databases">
        <title>The Acrasis kona genome and developmental transcriptomes reveal deep origins of eukaryotic multicellular pathways.</title>
        <authorList>
            <person name="Sheikh S."/>
            <person name="Fu C.-J."/>
            <person name="Brown M.W."/>
            <person name="Baldauf S.L."/>
        </authorList>
    </citation>
    <scope>NUCLEOTIDE SEQUENCE [LARGE SCALE GENOMIC DNA]</scope>
    <source>
        <strain evidence="2 3">ATCC MYA-3509</strain>
    </source>
</reference>
<accession>A0AAW2YHJ4</accession>
<dbReference type="Proteomes" id="UP001431209">
    <property type="component" value="Unassembled WGS sequence"/>
</dbReference>
<evidence type="ECO:0000313" key="3">
    <source>
        <dbReference type="Proteomes" id="UP001431209"/>
    </source>
</evidence>
<dbReference type="AlphaFoldDB" id="A0AAW2YHJ4"/>
<feature type="non-terminal residue" evidence="2">
    <location>
        <position position="203"/>
    </location>
</feature>
<proteinExistence type="predicted"/>
<feature type="chain" id="PRO_5043991339" evidence="1">
    <location>
        <begin position="19"/>
        <end position="203"/>
    </location>
</feature>